<dbReference type="InterPro" id="IPR003676">
    <property type="entry name" value="SAUR_fam"/>
</dbReference>
<dbReference type="GO" id="GO:0009733">
    <property type="term" value="P:response to auxin"/>
    <property type="evidence" value="ECO:0007669"/>
    <property type="project" value="InterPro"/>
</dbReference>
<protein>
    <submittedName>
        <fullName evidence="2">Uncharacterized protein</fullName>
    </submittedName>
</protein>
<comment type="similarity">
    <text evidence="1">Belongs to the ARG7 family.</text>
</comment>
<dbReference type="Gramene" id="ONK74463">
    <property type="protein sequence ID" value="ONK74463"/>
    <property type="gene ID" value="A4U43_C03F6540"/>
</dbReference>
<proteinExistence type="inferred from homology"/>
<dbReference type="PANTHER" id="PTHR31374">
    <property type="entry name" value="AUXIN-INDUCED PROTEIN-LIKE-RELATED"/>
    <property type="match status" value="1"/>
</dbReference>
<reference evidence="3" key="1">
    <citation type="journal article" date="2017" name="Nat. Commun.">
        <title>The asparagus genome sheds light on the origin and evolution of a young Y chromosome.</title>
        <authorList>
            <person name="Harkess A."/>
            <person name="Zhou J."/>
            <person name="Xu C."/>
            <person name="Bowers J.E."/>
            <person name="Van der Hulst R."/>
            <person name="Ayyampalayam S."/>
            <person name="Mercati F."/>
            <person name="Riccardi P."/>
            <person name="McKain M.R."/>
            <person name="Kakrana A."/>
            <person name="Tang H."/>
            <person name="Ray J."/>
            <person name="Groenendijk J."/>
            <person name="Arikit S."/>
            <person name="Mathioni S.M."/>
            <person name="Nakano M."/>
            <person name="Shan H."/>
            <person name="Telgmann-Rauber A."/>
            <person name="Kanno A."/>
            <person name="Yue Z."/>
            <person name="Chen H."/>
            <person name="Li W."/>
            <person name="Chen Y."/>
            <person name="Xu X."/>
            <person name="Zhang Y."/>
            <person name="Luo S."/>
            <person name="Chen H."/>
            <person name="Gao J."/>
            <person name="Mao Z."/>
            <person name="Pires J.C."/>
            <person name="Luo M."/>
            <person name="Kudrna D."/>
            <person name="Wing R.A."/>
            <person name="Meyers B.C."/>
            <person name="Yi K."/>
            <person name="Kong H."/>
            <person name="Lavrijsen P."/>
            <person name="Sunseri F."/>
            <person name="Falavigna A."/>
            <person name="Ye Y."/>
            <person name="Leebens-Mack J.H."/>
            <person name="Chen G."/>
        </authorList>
    </citation>
    <scope>NUCLEOTIDE SEQUENCE [LARGE SCALE GENOMIC DNA]</scope>
    <source>
        <strain evidence="3">cv. DH0086</strain>
    </source>
</reference>
<evidence type="ECO:0000256" key="1">
    <source>
        <dbReference type="ARBA" id="ARBA00006974"/>
    </source>
</evidence>
<dbReference type="Proteomes" id="UP000243459">
    <property type="component" value="Chromosome 3"/>
</dbReference>
<name>A0A5P1F9Q1_ASPOF</name>
<dbReference type="EMBL" id="CM007383">
    <property type="protein sequence ID" value="ONK74463.1"/>
    <property type="molecule type" value="Genomic_DNA"/>
</dbReference>
<evidence type="ECO:0000313" key="3">
    <source>
        <dbReference type="Proteomes" id="UP000243459"/>
    </source>
</evidence>
<dbReference type="Pfam" id="PF02519">
    <property type="entry name" value="Auxin_inducible"/>
    <property type="match status" value="1"/>
</dbReference>
<dbReference type="PANTHER" id="PTHR31374:SF198">
    <property type="entry name" value="AUXIN-RESPONSIVE PROTEIN SAUR72"/>
    <property type="match status" value="1"/>
</dbReference>
<dbReference type="AlphaFoldDB" id="A0A5P1F9Q1"/>
<organism evidence="2 3">
    <name type="scientific">Asparagus officinalis</name>
    <name type="common">Garden asparagus</name>
    <dbReference type="NCBI Taxonomy" id="4686"/>
    <lineage>
        <taxon>Eukaryota</taxon>
        <taxon>Viridiplantae</taxon>
        <taxon>Streptophyta</taxon>
        <taxon>Embryophyta</taxon>
        <taxon>Tracheophyta</taxon>
        <taxon>Spermatophyta</taxon>
        <taxon>Magnoliopsida</taxon>
        <taxon>Liliopsida</taxon>
        <taxon>Asparagales</taxon>
        <taxon>Asparagaceae</taxon>
        <taxon>Asparagoideae</taxon>
        <taxon>Asparagus</taxon>
    </lineage>
</organism>
<accession>A0A5P1F9Q1</accession>
<sequence>MKELIRRLSSSSSQYEPLISDGKKLRRTVSEGHVPVYVGEEMERFEVRTEHLGHPIFIEFLQRSAQEYGYDQQGVLRIPCPVSLFERVLDHLMKSGDHRELSDEIKADVLRVFGD</sequence>
<evidence type="ECO:0000313" key="2">
    <source>
        <dbReference type="EMBL" id="ONK74463.1"/>
    </source>
</evidence>
<keyword evidence="3" id="KW-1185">Reference proteome</keyword>
<gene>
    <name evidence="2" type="ORF">A4U43_C03F6540</name>
</gene>
<dbReference type="OMA" id="CQARRVH"/>